<evidence type="ECO:0000256" key="2">
    <source>
        <dbReference type="ARBA" id="ARBA00022679"/>
    </source>
</evidence>
<dbReference type="GO" id="GO:0070475">
    <property type="term" value="P:rRNA base methylation"/>
    <property type="evidence" value="ECO:0007669"/>
    <property type="project" value="TreeGrafter"/>
</dbReference>
<evidence type="ECO:0000256" key="4">
    <source>
        <dbReference type="PROSITE-ProRule" id="PRU01024"/>
    </source>
</evidence>
<accession>A0A1X6XK79</accession>
<keyword evidence="3 4" id="KW-0949">S-adenosyl-L-methionine</keyword>
<comment type="similarity">
    <text evidence="4">Belongs to the class I-like SAM-binding methyltransferase superfamily. RNA M5U methyltransferase family.</text>
</comment>
<dbReference type="Gene3D" id="2.40.50.1070">
    <property type="match status" value="1"/>
</dbReference>
<keyword evidence="2 4" id="KW-0808">Transferase</keyword>
<organism evidence="7 8">
    <name type="scientific">Brevibacterium yomogidense</name>
    <dbReference type="NCBI Taxonomy" id="946573"/>
    <lineage>
        <taxon>Bacteria</taxon>
        <taxon>Bacillati</taxon>
        <taxon>Actinomycetota</taxon>
        <taxon>Actinomycetes</taxon>
        <taxon>Micrococcales</taxon>
        <taxon>Brevibacteriaceae</taxon>
        <taxon>Brevibacterium</taxon>
    </lineage>
</organism>
<dbReference type="Pfam" id="PF05958">
    <property type="entry name" value="tRNA_U5-meth_tr"/>
    <property type="match status" value="1"/>
</dbReference>
<keyword evidence="8" id="KW-1185">Reference proteome</keyword>
<dbReference type="PROSITE" id="PS51687">
    <property type="entry name" value="SAM_MT_RNA_M5U"/>
    <property type="match status" value="1"/>
</dbReference>
<feature type="compositionally biased region" description="Basic and acidic residues" evidence="6">
    <location>
        <begin position="1"/>
        <end position="27"/>
    </location>
</feature>
<dbReference type="InterPro" id="IPR029063">
    <property type="entry name" value="SAM-dependent_MTases_sf"/>
</dbReference>
<reference evidence="8" key="1">
    <citation type="submission" date="2017-02" db="EMBL/GenBank/DDBJ databases">
        <authorList>
            <person name="Dridi B."/>
        </authorList>
    </citation>
    <scope>NUCLEOTIDE SEQUENCE [LARGE SCALE GENOMIC DNA]</scope>
    <source>
        <strain evidence="8">B Co 03.10</strain>
    </source>
</reference>
<sequence>MATHSVDRADDRAADRTVDHSADHPVDHAVVADPPPLPCAHFDAGRCRSCTLLPVPTLRRLDDMQSEIAALLDPHAASHTDVHAAGPADSHAASPTDPHAAGPAYWQSPAYWQPPVRSPEAGFRNKAKMVAGGTAEAPTLGLVDVEGHGIDLSDCPLYPPAIHAALAALPALIRRAQVSPYDVARRRGELKHVLITASPDGELMVRFVLRTARPAPRLQEHIALLTDPVAANGFQVRVVTANIQPEHAAVLEGPDEIHLHGDEALTVRQGRIPLRVRPQSFLQTNTHVASQLYEQVASWVDDCAPAEAAAAEALAATQRDSPFVVWDLFCGVGGFALHCAKPIGDASRKVLGVEVSEQAIDSATRTAQDLGLDVEFTTADAALFATGDEDGGAARDEHAHRPDLLIVNPPRRGLGRDLAAWVEGSRVRDVIYSSCNPTTLAHDLQTMSSYRITAARLLDMFPHTAHAEVVVRLRRG</sequence>
<dbReference type="EC" id="2.1.1.-" evidence="7"/>
<gene>
    <name evidence="7" type="ORF">FM105_10950</name>
</gene>
<feature type="active site" evidence="5">
    <location>
        <position position="435"/>
    </location>
</feature>
<evidence type="ECO:0000313" key="8">
    <source>
        <dbReference type="Proteomes" id="UP000196581"/>
    </source>
</evidence>
<name>A0A1X6XK79_9MICO</name>
<dbReference type="Proteomes" id="UP000196581">
    <property type="component" value="Unassembled WGS sequence"/>
</dbReference>
<feature type="binding site" evidence="4">
    <location>
        <position position="408"/>
    </location>
    <ligand>
        <name>S-adenosyl-L-methionine</name>
        <dbReference type="ChEBI" id="CHEBI:59789"/>
    </ligand>
</feature>
<feature type="region of interest" description="Disordered" evidence="6">
    <location>
        <begin position="1"/>
        <end position="29"/>
    </location>
</feature>
<dbReference type="PANTHER" id="PTHR11061">
    <property type="entry name" value="RNA M5U METHYLTRANSFERASE"/>
    <property type="match status" value="1"/>
</dbReference>
<evidence type="ECO:0000256" key="6">
    <source>
        <dbReference type="SAM" id="MobiDB-lite"/>
    </source>
</evidence>
<dbReference type="PROSITE" id="PS01230">
    <property type="entry name" value="TRMA_1"/>
    <property type="match status" value="1"/>
</dbReference>
<dbReference type="InterPro" id="IPR010280">
    <property type="entry name" value="U5_MeTrfase_fam"/>
</dbReference>
<dbReference type="Gene3D" id="3.40.50.150">
    <property type="entry name" value="Vaccinia Virus protein VP39"/>
    <property type="match status" value="1"/>
</dbReference>
<feature type="active site" description="Nucleophile" evidence="4">
    <location>
        <position position="435"/>
    </location>
</feature>
<feature type="region of interest" description="Disordered" evidence="6">
    <location>
        <begin position="80"/>
        <end position="106"/>
    </location>
</feature>
<evidence type="ECO:0000256" key="5">
    <source>
        <dbReference type="PROSITE-ProRule" id="PRU10015"/>
    </source>
</evidence>
<evidence type="ECO:0000256" key="3">
    <source>
        <dbReference type="ARBA" id="ARBA00022691"/>
    </source>
</evidence>
<dbReference type="EMBL" id="FWFF01000017">
    <property type="protein sequence ID" value="SLM99379.1"/>
    <property type="molecule type" value="Genomic_DNA"/>
</dbReference>
<keyword evidence="1 4" id="KW-0489">Methyltransferase</keyword>
<protein>
    <submittedName>
        <fullName evidence="7">23S rRNA (Uracil-5-)-methyltransferase rumB</fullName>
        <ecNumber evidence="7">2.1.1.-</ecNumber>
    </submittedName>
</protein>
<feature type="binding site" evidence="4">
    <location>
        <position position="283"/>
    </location>
    <ligand>
        <name>S-adenosyl-L-methionine</name>
        <dbReference type="ChEBI" id="CHEBI:59789"/>
    </ligand>
</feature>
<feature type="binding site" evidence="4">
    <location>
        <position position="354"/>
    </location>
    <ligand>
        <name>S-adenosyl-L-methionine</name>
        <dbReference type="ChEBI" id="CHEBI:59789"/>
    </ligand>
</feature>
<dbReference type="AlphaFoldDB" id="A0A1X6XK79"/>
<dbReference type="CDD" id="cd02440">
    <property type="entry name" value="AdoMet_MTases"/>
    <property type="match status" value="1"/>
</dbReference>
<evidence type="ECO:0000256" key="1">
    <source>
        <dbReference type="ARBA" id="ARBA00022603"/>
    </source>
</evidence>
<proteinExistence type="inferred from homology"/>
<dbReference type="GO" id="GO:0070041">
    <property type="term" value="F:rRNA (uridine-C5-)-methyltransferase activity"/>
    <property type="evidence" value="ECO:0007669"/>
    <property type="project" value="TreeGrafter"/>
</dbReference>
<dbReference type="PANTHER" id="PTHR11061:SF30">
    <property type="entry name" value="TRNA (URACIL(54)-C(5))-METHYLTRANSFERASE"/>
    <property type="match status" value="1"/>
</dbReference>
<dbReference type="SUPFAM" id="SSF53335">
    <property type="entry name" value="S-adenosyl-L-methionine-dependent methyltransferases"/>
    <property type="match status" value="1"/>
</dbReference>
<dbReference type="InterPro" id="IPR030390">
    <property type="entry name" value="MeTrfase_TrmA_AS"/>
</dbReference>
<evidence type="ECO:0000313" key="7">
    <source>
        <dbReference type="EMBL" id="SLM99379.1"/>
    </source>
</evidence>
<feature type="binding site" evidence="4">
    <location>
        <position position="329"/>
    </location>
    <ligand>
        <name>S-adenosyl-L-methionine</name>
        <dbReference type="ChEBI" id="CHEBI:59789"/>
    </ligand>
</feature>